<evidence type="ECO:0000256" key="1">
    <source>
        <dbReference type="SAM" id="Phobius"/>
    </source>
</evidence>
<feature type="transmembrane region" description="Helical" evidence="1">
    <location>
        <begin position="83"/>
        <end position="100"/>
    </location>
</feature>
<proteinExistence type="predicted"/>
<keyword evidence="3" id="KW-1185">Reference proteome</keyword>
<feature type="transmembrane region" description="Helical" evidence="1">
    <location>
        <begin position="140"/>
        <end position="159"/>
    </location>
</feature>
<accession>A0ABN5B5X0</accession>
<feature type="transmembrane region" description="Helical" evidence="1">
    <location>
        <begin position="106"/>
        <end position="128"/>
    </location>
</feature>
<evidence type="ECO:0000313" key="2">
    <source>
        <dbReference type="EMBL" id="ASR51958.1"/>
    </source>
</evidence>
<feature type="transmembrane region" description="Helical" evidence="1">
    <location>
        <begin position="51"/>
        <end position="71"/>
    </location>
</feature>
<protein>
    <recommendedName>
        <fullName evidence="4">DUF2306 domain-containing protein</fullName>
    </recommendedName>
</protein>
<feature type="transmembrane region" description="Helical" evidence="1">
    <location>
        <begin position="22"/>
        <end position="39"/>
    </location>
</feature>
<name>A0ABN5B5X0_9SPHN</name>
<keyword evidence="1" id="KW-1133">Transmembrane helix</keyword>
<evidence type="ECO:0000313" key="3">
    <source>
        <dbReference type="Proteomes" id="UP000258016"/>
    </source>
</evidence>
<reference evidence="2 3" key="1">
    <citation type="submission" date="2017-03" db="EMBL/GenBank/DDBJ databases">
        <title>Complete genome sequence of Blastomonas fulva degrading microcsystin LR.</title>
        <authorList>
            <person name="Lee H.-g."/>
            <person name="Jin L."/>
            <person name="oh H.-M."/>
        </authorList>
    </citation>
    <scope>NUCLEOTIDE SEQUENCE [LARGE SCALE GENOMIC DNA]</scope>
    <source>
        <strain evidence="2 3">T2</strain>
    </source>
</reference>
<evidence type="ECO:0008006" key="4">
    <source>
        <dbReference type="Google" id="ProtNLM"/>
    </source>
</evidence>
<dbReference type="Proteomes" id="UP000258016">
    <property type="component" value="Chromosome"/>
</dbReference>
<sequence length="169" mass="18591">MASLAGSPVGPRTLAPDRFEKVMACAAMLLLGCVIVAVTKGVDGLAKVPPFILLHLATITIALALTPVMLLRPRGDRSHRRLGTIWVLAMFSTAALSFGIRTNQWGGFSVIHILSVWTVIQVPIIWWTARNHKIARHRSAVRGMVFGALLIAGFFTFPFDRMLGRWLFS</sequence>
<keyword evidence="1" id="KW-0812">Transmembrane</keyword>
<dbReference type="RefSeq" id="WP_117352417.1">
    <property type="nucleotide sequence ID" value="NZ_CP020083.1"/>
</dbReference>
<organism evidence="2 3">
    <name type="scientific">Blastomonas fulva</name>
    <dbReference type="NCBI Taxonomy" id="1550728"/>
    <lineage>
        <taxon>Bacteria</taxon>
        <taxon>Pseudomonadati</taxon>
        <taxon>Pseudomonadota</taxon>
        <taxon>Alphaproteobacteria</taxon>
        <taxon>Sphingomonadales</taxon>
        <taxon>Sphingomonadaceae</taxon>
        <taxon>Blastomonas</taxon>
    </lineage>
</organism>
<dbReference type="GeneID" id="303486142"/>
<keyword evidence="1" id="KW-0472">Membrane</keyword>
<gene>
    <name evidence="2" type="ORF">B5J99_11225</name>
</gene>
<dbReference type="EMBL" id="CP020083">
    <property type="protein sequence ID" value="ASR51958.1"/>
    <property type="molecule type" value="Genomic_DNA"/>
</dbReference>